<dbReference type="EMBL" id="FXZK01000003">
    <property type="protein sequence ID" value="SMY07960.1"/>
    <property type="molecule type" value="Genomic_DNA"/>
</dbReference>
<dbReference type="PANTHER" id="PTHR30619:SF1">
    <property type="entry name" value="RECOMBINATION PROTEIN 2"/>
    <property type="match status" value="1"/>
</dbReference>
<evidence type="ECO:0000313" key="10">
    <source>
        <dbReference type="Proteomes" id="UP000201613"/>
    </source>
</evidence>
<evidence type="ECO:0000256" key="5">
    <source>
        <dbReference type="ARBA" id="ARBA00023136"/>
    </source>
</evidence>
<dbReference type="NCBIfam" id="TIGR00360">
    <property type="entry name" value="ComEC_N-term"/>
    <property type="match status" value="1"/>
</dbReference>
<dbReference type="PANTHER" id="PTHR30619">
    <property type="entry name" value="DNA INTERNALIZATION/COMPETENCE PROTEIN COMEC/REC2"/>
    <property type="match status" value="1"/>
</dbReference>
<evidence type="ECO:0000256" key="2">
    <source>
        <dbReference type="ARBA" id="ARBA00022475"/>
    </source>
</evidence>
<feature type="transmembrane region" description="Helical" evidence="6">
    <location>
        <begin position="18"/>
        <end position="36"/>
    </location>
</feature>
<gene>
    <name evidence="9" type="ORF">LOM8899_02105</name>
</gene>
<evidence type="ECO:0000259" key="8">
    <source>
        <dbReference type="Pfam" id="PF13567"/>
    </source>
</evidence>
<evidence type="ECO:0000256" key="6">
    <source>
        <dbReference type="SAM" id="Phobius"/>
    </source>
</evidence>
<protein>
    <submittedName>
        <fullName evidence="9">ComEC family competence protein</fullName>
    </submittedName>
</protein>
<keyword evidence="10" id="KW-1185">Reference proteome</keyword>
<dbReference type="Pfam" id="PF13567">
    <property type="entry name" value="DUF4131"/>
    <property type="match status" value="1"/>
</dbReference>
<keyword evidence="2" id="KW-1003">Cell membrane</keyword>
<organism evidence="9 10">
    <name type="scientific">Flavimaricola marinus</name>
    <dbReference type="NCBI Taxonomy" id="1819565"/>
    <lineage>
        <taxon>Bacteria</taxon>
        <taxon>Pseudomonadati</taxon>
        <taxon>Pseudomonadota</taxon>
        <taxon>Alphaproteobacteria</taxon>
        <taxon>Rhodobacterales</taxon>
        <taxon>Paracoccaceae</taxon>
        <taxon>Flavimaricola</taxon>
    </lineage>
</organism>
<dbReference type="InterPro" id="IPR004477">
    <property type="entry name" value="ComEC_N"/>
</dbReference>
<feature type="transmembrane region" description="Helical" evidence="6">
    <location>
        <begin position="398"/>
        <end position="422"/>
    </location>
</feature>
<comment type="subcellular location">
    <subcellularLocation>
        <location evidence="1">Cell membrane</location>
        <topology evidence="1">Multi-pass membrane protein</topology>
    </subcellularLocation>
</comment>
<feature type="transmembrane region" description="Helical" evidence="6">
    <location>
        <begin position="65"/>
        <end position="85"/>
    </location>
</feature>
<keyword evidence="5 6" id="KW-0472">Membrane</keyword>
<dbReference type="OrthoDB" id="9790149at2"/>
<feature type="domain" description="DUF4131" evidence="8">
    <location>
        <begin position="44"/>
        <end position="196"/>
    </location>
</feature>
<feature type="transmembrane region" description="Helical" evidence="6">
    <location>
        <begin position="329"/>
        <end position="356"/>
    </location>
</feature>
<evidence type="ECO:0000259" key="7">
    <source>
        <dbReference type="Pfam" id="PF03772"/>
    </source>
</evidence>
<reference evidence="10" key="1">
    <citation type="submission" date="2017-05" db="EMBL/GenBank/DDBJ databases">
        <authorList>
            <person name="Rodrigo-Torres L."/>
            <person name="Arahal R. D."/>
            <person name="Lucena T."/>
        </authorList>
    </citation>
    <scope>NUCLEOTIDE SEQUENCE [LARGE SCALE GENOMIC DNA]</scope>
    <source>
        <strain evidence="10">CECT 8899</strain>
    </source>
</reference>
<feature type="transmembrane region" description="Helical" evidence="6">
    <location>
        <begin position="300"/>
        <end position="317"/>
    </location>
</feature>
<evidence type="ECO:0000313" key="9">
    <source>
        <dbReference type="EMBL" id="SMY07960.1"/>
    </source>
</evidence>
<name>A0A238LGE2_9RHOB</name>
<dbReference type="Pfam" id="PF03772">
    <property type="entry name" value="Competence"/>
    <property type="match status" value="1"/>
</dbReference>
<evidence type="ECO:0000256" key="4">
    <source>
        <dbReference type="ARBA" id="ARBA00022989"/>
    </source>
</evidence>
<dbReference type="AlphaFoldDB" id="A0A238LGE2"/>
<feature type="domain" description="ComEC/Rec2-related protein" evidence="7">
    <location>
        <begin position="239"/>
        <end position="515"/>
    </location>
</feature>
<dbReference type="Proteomes" id="UP000201613">
    <property type="component" value="Unassembled WGS sequence"/>
</dbReference>
<evidence type="ECO:0000256" key="3">
    <source>
        <dbReference type="ARBA" id="ARBA00022692"/>
    </source>
</evidence>
<feature type="transmembrane region" description="Helical" evidence="6">
    <location>
        <begin position="41"/>
        <end position="59"/>
    </location>
</feature>
<accession>A0A238LGE2</accession>
<evidence type="ECO:0000256" key="1">
    <source>
        <dbReference type="ARBA" id="ARBA00004651"/>
    </source>
</evidence>
<keyword evidence="4 6" id="KW-1133">Transmembrane helix</keyword>
<keyword evidence="3 6" id="KW-0812">Transmembrane</keyword>
<dbReference type="InterPro" id="IPR052159">
    <property type="entry name" value="Competence_DNA_uptake"/>
</dbReference>
<dbReference type="GO" id="GO:0005886">
    <property type="term" value="C:plasma membrane"/>
    <property type="evidence" value="ECO:0007669"/>
    <property type="project" value="UniProtKB-SubCell"/>
</dbReference>
<proteinExistence type="predicted"/>
<sequence length="704" mass="74104">MRLTALFIETSLNQRGHLFGWVPVFLGLGIGAYFALPVEPVALDFAVIAVIAAAALASIRPLGAVLGPVAVAVVLTCAGFGLTAARSHAVAAPILGFRYYGPIEGRIVEIDRSSSDAIRLTLDQVRLDRMSPERTPARVRVSLHGDQGWINPVPGLRVMTTGHLSPPNGPVEPGDFDFRRMAWFSGLGGVGYTRNPVLALAPASEGRAGLAVDRMRTVLSRALQERVDGDAGGYAAAVMTGDRSGLSQEANDNMRASNLYHLVSISGMHMGMLAAFVFAVVRTGVALIPPLALRFSAKKIAALVALPAAAFYLALAGRDVPTERAFVMVAVMLVAVLLDRQALTLRSVAIAALIVLGFRPESLTNPGFQMSFAAVVALIFAFSRMPHPSGDRPLWKRASLPVLMLLFSSLVAGTATAPYAAAHFNRIAHYGLIANLLAVPPMGSLVMPGGVILAVLGPIGLEQPALWMIDYGSRWILFVADQVASTDGAMSAVPKPPDAVLPLMTLGLLFIVLWQGWSRLAGLVPVAVALWLWIGAERPALLIADSGALVGLMTAEGRVLSKARGDSFAAENWLENDGVMISQERASSIAGLDREGRVTRLALGGVQVVQVSGKTALAALGGCGGADVLISNVAVEQDLPCDVYDMIRLRDTGALSASVQDGALRITTVRDASGARLWHGASDSPGVLGWLFGDILAPEAPETQ</sequence>
<dbReference type="InterPro" id="IPR025405">
    <property type="entry name" value="DUF4131"/>
</dbReference>
<feature type="transmembrane region" description="Helical" evidence="6">
    <location>
        <begin position="368"/>
        <end position="386"/>
    </location>
</feature>
<feature type="transmembrane region" description="Helical" evidence="6">
    <location>
        <begin position="442"/>
        <end position="461"/>
    </location>
</feature>